<reference evidence="1 2" key="1">
    <citation type="submission" date="2018-05" db="EMBL/GenBank/DDBJ databases">
        <title>Streptomyces venezuelae.</title>
        <authorList>
            <person name="Kim W."/>
            <person name="Lee N."/>
            <person name="Cho B.-K."/>
        </authorList>
    </citation>
    <scope>NUCLEOTIDE SEQUENCE [LARGE SCALE GENOMIC DNA]</scope>
    <source>
        <strain evidence="1 2">ATCC 14583</strain>
    </source>
</reference>
<name>A0A5P2B7U4_STRVZ</name>
<dbReference type="RefSeq" id="WP_150165247.1">
    <property type="nucleotide sequence ID" value="NZ_CP029193.1"/>
</dbReference>
<sequence length="81" mass="8840">MTTNLDPAINALIAELEAISDPALRFQATVTAEARLDDELRKVRQRIAVELYDGGARPYREVGSIMGGVTAQRAEQIAKGR</sequence>
<dbReference type="AlphaFoldDB" id="A0A5P2B7U4"/>
<evidence type="ECO:0000313" key="1">
    <source>
        <dbReference type="EMBL" id="QES25858.1"/>
    </source>
</evidence>
<keyword evidence="2" id="KW-1185">Reference proteome</keyword>
<organism evidence="1 2">
    <name type="scientific">Streptomyces venezuelae</name>
    <dbReference type="NCBI Taxonomy" id="54571"/>
    <lineage>
        <taxon>Bacteria</taxon>
        <taxon>Bacillati</taxon>
        <taxon>Actinomycetota</taxon>
        <taxon>Actinomycetes</taxon>
        <taxon>Kitasatosporales</taxon>
        <taxon>Streptomycetaceae</taxon>
        <taxon>Streptomyces</taxon>
    </lineage>
</organism>
<proteinExistence type="predicted"/>
<evidence type="ECO:0000313" key="2">
    <source>
        <dbReference type="Proteomes" id="UP000323046"/>
    </source>
</evidence>
<gene>
    <name evidence="1" type="ORF">DEJ47_04770</name>
</gene>
<protein>
    <submittedName>
        <fullName evidence="1">Uncharacterized protein</fullName>
    </submittedName>
</protein>
<dbReference type="EMBL" id="CP029193">
    <property type="protein sequence ID" value="QES25858.1"/>
    <property type="molecule type" value="Genomic_DNA"/>
</dbReference>
<accession>A0A5P2B7U4</accession>
<dbReference type="Proteomes" id="UP000323046">
    <property type="component" value="Chromosome"/>
</dbReference>